<keyword evidence="2" id="KW-0812">Transmembrane</keyword>
<evidence type="ECO:0000256" key="1">
    <source>
        <dbReference type="SAM" id="MobiDB-lite"/>
    </source>
</evidence>
<reference evidence="3 4" key="1">
    <citation type="submission" date="2024-04" db="EMBL/GenBank/DDBJ databases">
        <title>Tritrichomonas musculus Genome.</title>
        <authorList>
            <person name="Alves-Ferreira E."/>
            <person name="Grigg M."/>
            <person name="Lorenzi H."/>
            <person name="Galac M."/>
        </authorList>
    </citation>
    <scope>NUCLEOTIDE SEQUENCE [LARGE SCALE GENOMIC DNA]</scope>
    <source>
        <strain evidence="3 4">EAF2021</strain>
    </source>
</reference>
<keyword evidence="2" id="KW-0472">Membrane</keyword>
<accession>A0ABR2HPW9</accession>
<dbReference type="EMBL" id="JAPFFF010000024">
    <property type="protein sequence ID" value="KAK8850241.1"/>
    <property type="molecule type" value="Genomic_DNA"/>
</dbReference>
<keyword evidence="4" id="KW-1185">Reference proteome</keyword>
<evidence type="ECO:0000313" key="4">
    <source>
        <dbReference type="Proteomes" id="UP001470230"/>
    </source>
</evidence>
<evidence type="ECO:0008006" key="5">
    <source>
        <dbReference type="Google" id="ProtNLM"/>
    </source>
</evidence>
<feature type="transmembrane region" description="Helical" evidence="2">
    <location>
        <begin position="52"/>
        <end position="71"/>
    </location>
</feature>
<comment type="caution">
    <text evidence="3">The sequence shown here is derived from an EMBL/GenBank/DDBJ whole genome shotgun (WGS) entry which is preliminary data.</text>
</comment>
<feature type="transmembrane region" description="Helical" evidence="2">
    <location>
        <begin position="98"/>
        <end position="117"/>
    </location>
</feature>
<sequence>MSQTQKTEPKNRKAEPKEQKVEPKTQKTEAKNDKKEKNTKQQKNPKIQKTQLLIAILLALYEILNVILFIICELKKPKENIQGVPLDEFNEQDSFLKMYHWIFHSIIIIYIIFLSSYAFKDYINGHQMLISLGTAFTTLFSFIIWVSYIGIVFVITADVKNLIKIDDLKKLLEGPPTKLAFFYSKDTIQSHNLTRNPTNGQMVDSKTLLKCYSNAGITLPLISELIGERYDFTNTPEFFYFKIDQLFDQTNEFQLEFNKTIKKIKHCSKSGMRIKFYPILNKTFAVGNPGFPQYLTHKNRMLTGFLGFGFYYDSYARSFPYIRYHQNVKVDIDPDFNYTKLWTTKWCKSFGKCDPLNRKPLPDDEL</sequence>
<organism evidence="3 4">
    <name type="scientific">Tritrichomonas musculus</name>
    <dbReference type="NCBI Taxonomy" id="1915356"/>
    <lineage>
        <taxon>Eukaryota</taxon>
        <taxon>Metamonada</taxon>
        <taxon>Parabasalia</taxon>
        <taxon>Tritrichomonadida</taxon>
        <taxon>Tritrichomonadidae</taxon>
        <taxon>Tritrichomonas</taxon>
    </lineage>
</organism>
<feature type="region of interest" description="Disordered" evidence="1">
    <location>
        <begin position="1"/>
        <end position="43"/>
    </location>
</feature>
<feature type="transmembrane region" description="Helical" evidence="2">
    <location>
        <begin position="129"/>
        <end position="155"/>
    </location>
</feature>
<gene>
    <name evidence="3" type="ORF">M9Y10_018366</name>
</gene>
<evidence type="ECO:0000313" key="3">
    <source>
        <dbReference type="EMBL" id="KAK8850241.1"/>
    </source>
</evidence>
<evidence type="ECO:0000256" key="2">
    <source>
        <dbReference type="SAM" id="Phobius"/>
    </source>
</evidence>
<dbReference type="Proteomes" id="UP001470230">
    <property type="component" value="Unassembled WGS sequence"/>
</dbReference>
<keyword evidence="2" id="KW-1133">Transmembrane helix</keyword>
<name>A0ABR2HPW9_9EUKA</name>
<proteinExistence type="predicted"/>
<feature type="compositionally biased region" description="Basic and acidic residues" evidence="1">
    <location>
        <begin position="7"/>
        <end position="39"/>
    </location>
</feature>
<protein>
    <recommendedName>
        <fullName evidence="5">Transmembrane protein</fullName>
    </recommendedName>
</protein>